<organism evidence="2 3">
    <name type="scientific">Fodinibius salsisoli</name>
    <dbReference type="NCBI Taxonomy" id="2820877"/>
    <lineage>
        <taxon>Bacteria</taxon>
        <taxon>Pseudomonadati</taxon>
        <taxon>Balneolota</taxon>
        <taxon>Balneolia</taxon>
        <taxon>Balneolales</taxon>
        <taxon>Balneolaceae</taxon>
        <taxon>Fodinibius</taxon>
    </lineage>
</organism>
<protein>
    <submittedName>
        <fullName evidence="2">DinB family protein</fullName>
    </submittedName>
</protein>
<keyword evidence="3" id="KW-1185">Reference proteome</keyword>
<proteinExistence type="predicted"/>
<gene>
    <name evidence="2" type="ORF">J6I44_01575</name>
</gene>
<reference evidence="2 3" key="1">
    <citation type="submission" date="2021-03" db="EMBL/GenBank/DDBJ databases">
        <title>Aliifodinibius sp. nov., a new bacterium isolated from saline soil.</title>
        <authorList>
            <person name="Galisteo C."/>
            <person name="De La Haba R."/>
            <person name="Sanchez-Porro C."/>
            <person name="Ventosa A."/>
        </authorList>
    </citation>
    <scope>NUCLEOTIDE SEQUENCE [LARGE SCALE GENOMIC DNA]</scope>
    <source>
        <strain evidence="2 3">1BSP15-2V2</strain>
    </source>
</reference>
<comment type="caution">
    <text evidence="2">The sequence shown here is derived from an EMBL/GenBank/DDBJ whole genome shotgun (WGS) entry which is preliminary data.</text>
</comment>
<feature type="domain" description="DinB-like" evidence="1">
    <location>
        <begin position="9"/>
        <end position="149"/>
    </location>
</feature>
<dbReference type="Pfam" id="PF12867">
    <property type="entry name" value="DinB_2"/>
    <property type="match status" value="1"/>
</dbReference>
<dbReference type="SUPFAM" id="SSF109854">
    <property type="entry name" value="DinB/YfiT-like putative metalloenzymes"/>
    <property type="match status" value="1"/>
</dbReference>
<sequence>MMKNQLLTQFDLHQRLYNNVLDGFTDTETNQRLYDDSNINHVKYLAGHILNSQYGIALLADATSIVPKWNKLFAGAGQSEAKDDIDYPSINEIKTEWNSVHDPIRNKLVNLSPKFLSQKPPAPMDDFADSRGELWAFLNHHIAYHIGQIGILRRGFGKPPMSFD</sequence>
<name>A0ABT3PHZ7_9BACT</name>
<dbReference type="InterPro" id="IPR034660">
    <property type="entry name" value="DinB/YfiT-like"/>
</dbReference>
<dbReference type="EMBL" id="JAGGJA010000001">
    <property type="protein sequence ID" value="MCW9705520.1"/>
    <property type="molecule type" value="Genomic_DNA"/>
</dbReference>
<dbReference type="Proteomes" id="UP001207918">
    <property type="component" value="Unassembled WGS sequence"/>
</dbReference>
<dbReference type="RefSeq" id="WP_265764184.1">
    <property type="nucleotide sequence ID" value="NZ_JAGGJA010000001.1"/>
</dbReference>
<evidence type="ECO:0000313" key="3">
    <source>
        <dbReference type="Proteomes" id="UP001207918"/>
    </source>
</evidence>
<dbReference type="Gene3D" id="1.20.120.450">
    <property type="entry name" value="dinb family like domain"/>
    <property type="match status" value="1"/>
</dbReference>
<accession>A0ABT3PHZ7</accession>
<evidence type="ECO:0000259" key="1">
    <source>
        <dbReference type="Pfam" id="PF12867"/>
    </source>
</evidence>
<evidence type="ECO:0000313" key="2">
    <source>
        <dbReference type="EMBL" id="MCW9705520.1"/>
    </source>
</evidence>
<dbReference type="InterPro" id="IPR024775">
    <property type="entry name" value="DinB-like"/>
</dbReference>